<reference evidence="4 5" key="2">
    <citation type="submission" date="2020-03" db="EMBL/GenBank/DDBJ databases">
        <authorList>
            <person name="Ichikawa N."/>
            <person name="Kimura A."/>
            <person name="Kitahashi Y."/>
            <person name="Uohara A."/>
        </authorList>
    </citation>
    <scope>NUCLEOTIDE SEQUENCE [LARGE SCALE GENOMIC DNA]</scope>
    <source>
        <strain evidence="4 5">NBRC 108638</strain>
    </source>
</reference>
<comment type="caution">
    <text evidence="4">The sequence shown here is derived from an EMBL/GenBank/DDBJ whole genome shotgun (WGS) entry which is preliminary data.</text>
</comment>
<dbReference type="EMBL" id="BLPG01000002">
    <property type="protein sequence ID" value="GFJ96255.1"/>
    <property type="molecule type" value="Genomic_DNA"/>
</dbReference>
<proteinExistence type="predicted"/>
<feature type="signal peptide" evidence="3">
    <location>
        <begin position="1"/>
        <end position="23"/>
    </location>
</feature>
<protein>
    <submittedName>
        <fullName evidence="4">Uncharacterized protein</fullName>
    </submittedName>
</protein>
<feature type="region of interest" description="Disordered" evidence="1">
    <location>
        <begin position="107"/>
        <end position="137"/>
    </location>
</feature>
<evidence type="ECO:0000313" key="5">
    <source>
        <dbReference type="Proteomes" id="UP000482960"/>
    </source>
</evidence>
<accession>A0A6V8LU16</accession>
<name>A0A6V8LU16_9ACTN</name>
<sequence length="457" mass="45377">MKSLFVTISVGAALLAVPAPAKAADLGGFTLTADAAPIAVQIFEPTLPIPAEPQLELNLSYSRAKLSSGPTGRAVSSLMWPGDAVGYGLPELLQSPDATYPVKVDAAHPSGPKDAKQEIAPGAAMTSHADATSVQAEAHGAKHASPAVAVPGLPIPPVLVAMEGFSSQSRTTVTGDRATAVSYATAGSVSLLGGLVKVDGLRVDTEAASDGARGTTTGTVVWQSLTLAGQKVAVNQDGVAAPTGVTKLPTLPADLTKQLATLGLAVNVPTVDKKVDGAGAKATGRGLTVTLDTGALLRRLNLTTLLEPLLALLPADVRTQLTPWLNLAPRFVFVLGTATSQATATPAAAAAAPPPAAPPAAGPAGGTGDSAGGSGVGGTGGDTPSGDAAGEAVTPVAGHQWPVFPGVPWYAFVLGFAAAAAVSYGLRRYVALMFGAGGCDLGVPAGVPDLRDPSKES</sequence>
<feature type="compositionally biased region" description="Gly residues" evidence="1">
    <location>
        <begin position="363"/>
        <end position="383"/>
    </location>
</feature>
<keyword evidence="2" id="KW-0812">Transmembrane</keyword>
<feature type="chain" id="PRO_5028960056" evidence="3">
    <location>
        <begin position="24"/>
        <end position="457"/>
    </location>
</feature>
<feature type="region of interest" description="Disordered" evidence="1">
    <location>
        <begin position="346"/>
        <end position="392"/>
    </location>
</feature>
<dbReference type="Proteomes" id="UP000482960">
    <property type="component" value="Unassembled WGS sequence"/>
</dbReference>
<keyword evidence="3" id="KW-0732">Signal</keyword>
<evidence type="ECO:0000256" key="1">
    <source>
        <dbReference type="SAM" id="MobiDB-lite"/>
    </source>
</evidence>
<gene>
    <name evidence="4" type="ORF">Prum_098970</name>
</gene>
<dbReference type="RefSeq" id="WP_173085832.1">
    <property type="nucleotide sequence ID" value="NZ_BLPG01000002.1"/>
</dbReference>
<keyword evidence="2" id="KW-0472">Membrane</keyword>
<feature type="transmembrane region" description="Helical" evidence="2">
    <location>
        <begin position="407"/>
        <end position="426"/>
    </location>
</feature>
<feature type="compositionally biased region" description="Pro residues" evidence="1">
    <location>
        <begin position="352"/>
        <end position="361"/>
    </location>
</feature>
<dbReference type="AlphaFoldDB" id="A0A6V8LU16"/>
<evidence type="ECO:0000256" key="2">
    <source>
        <dbReference type="SAM" id="Phobius"/>
    </source>
</evidence>
<organism evidence="4 5">
    <name type="scientific">Phytohabitans rumicis</name>
    <dbReference type="NCBI Taxonomy" id="1076125"/>
    <lineage>
        <taxon>Bacteria</taxon>
        <taxon>Bacillati</taxon>
        <taxon>Actinomycetota</taxon>
        <taxon>Actinomycetes</taxon>
        <taxon>Micromonosporales</taxon>
        <taxon>Micromonosporaceae</taxon>
    </lineage>
</organism>
<reference evidence="4 5" key="1">
    <citation type="submission" date="2020-03" db="EMBL/GenBank/DDBJ databases">
        <title>Whole genome shotgun sequence of Phytohabitans rumicis NBRC 108638.</title>
        <authorList>
            <person name="Komaki H."/>
            <person name="Tamura T."/>
        </authorList>
    </citation>
    <scope>NUCLEOTIDE SEQUENCE [LARGE SCALE GENOMIC DNA]</scope>
    <source>
        <strain evidence="4 5">NBRC 108638</strain>
    </source>
</reference>
<evidence type="ECO:0000313" key="4">
    <source>
        <dbReference type="EMBL" id="GFJ96255.1"/>
    </source>
</evidence>
<evidence type="ECO:0000256" key="3">
    <source>
        <dbReference type="SAM" id="SignalP"/>
    </source>
</evidence>
<keyword evidence="5" id="KW-1185">Reference proteome</keyword>
<keyword evidence="2" id="KW-1133">Transmembrane helix</keyword>